<feature type="compositionally biased region" description="Basic and acidic residues" evidence="2">
    <location>
        <begin position="38"/>
        <end position="50"/>
    </location>
</feature>
<accession>X6LTZ0</accession>
<dbReference type="PROSITE" id="PS50969">
    <property type="entry name" value="FCP1"/>
    <property type="match status" value="1"/>
</dbReference>
<dbReference type="CDD" id="cd07521">
    <property type="entry name" value="HAD_FCP1-like"/>
    <property type="match status" value="1"/>
</dbReference>
<comment type="subcellular location">
    <subcellularLocation>
        <location evidence="1">Mitochondrion inner membrane</location>
        <topology evidence="1">Single-pass membrane protein</topology>
    </subcellularLocation>
</comment>
<feature type="domain" description="FCP1 homology" evidence="3">
    <location>
        <begin position="63"/>
        <end position="200"/>
    </location>
</feature>
<evidence type="ECO:0000256" key="2">
    <source>
        <dbReference type="SAM" id="MobiDB-lite"/>
    </source>
</evidence>
<name>X6LTZ0_RETFI</name>
<dbReference type="InterPro" id="IPR050365">
    <property type="entry name" value="TIM50"/>
</dbReference>
<dbReference type="InterPro" id="IPR004274">
    <property type="entry name" value="FCP1_dom"/>
</dbReference>
<evidence type="ECO:0000256" key="1">
    <source>
        <dbReference type="RuleBase" id="RU365079"/>
    </source>
</evidence>
<comment type="similarity">
    <text evidence="1">Belongs to the TIM50 family.</text>
</comment>
<dbReference type="Pfam" id="PF03031">
    <property type="entry name" value="NIF"/>
    <property type="match status" value="1"/>
</dbReference>
<dbReference type="SMART" id="SM00577">
    <property type="entry name" value="CPDc"/>
    <property type="match status" value="1"/>
</dbReference>
<sequence length="200" mass="23995">MPLHKKQAQQKQKREQQQRRQKREQQRQQRREQRQRRQKEEHAKLEKQTMQEKRSILLPAEIVRSKKKLLVLDLDETMVYARFEQFATYTTQRIQQKLDNYDFVVDSIDSQGNNETIYVKKRPYLDSFLKKCSSKYDIIVFTASIANYANAILDRIDTNRIIAHRLFRDSVTHFGDDHYIKISFEVICVVNAQKGLESSW</sequence>
<dbReference type="PANTHER" id="PTHR12210">
    <property type="entry name" value="DULLARD PROTEIN PHOSPHATASE"/>
    <property type="match status" value="1"/>
</dbReference>
<proteinExistence type="inferred from homology"/>
<protein>
    <recommendedName>
        <fullName evidence="1">Mitochondrial import inner membrane translocase subunit TIM50</fullName>
    </recommendedName>
</protein>
<dbReference type="SUPFAM" id="SSF56784">
    <property type="entry name" value="HAD-like"/>
    <property type="match status" value="1"/>
</dbReference>
<reference evidence="4 5" key="1">
    <citation type="journal article" date="2013" name="Curr. Biol.">
        <title>The Genome of the Foraminiferan Reticulomyxa filosa.</title>
        <authorList>
            <person name="Glockner G."/>
            <person name="Hulsmann N."/>
            <person name="Schleicher M."/>
            <person name="Noegel A.A."/>
            <person name="Eichinger L."/>
            <person name="Gallinger C."/>
            <person name="Pawlowski J."/>
            <person name="Sierra R."/>
            <person name="Euteneuer U."/>
            <person name="Pillet L."/>
            <person name="Moustafa A."/>
            <person name="Platzer M."/>
            <person name="Groth M."/>
            <person name="Szafranski K."/>
            <person name="Schliwa M."/>
        </authorList>
    </citation>
    <scope>NUCLEOTIDE SEQUENCE [LARGE SCALE GENOMIC DNA]</scope>
</reference>
<keyword evidence="1" id="KW-0496">Mitochondrion</keyword>
<dbReference type="InterPro" id="IPR036412">
    <property type="entry name" value="HAD-like_sf"/>
</dbReference>
<gene>
    <name evidence="4" type="ORF">RFI_32800</name>
</gene>
<dbReference type="Proteomes" id="UP000023152">
    <property type="component" value="Unassembled WGS sequence"/>
</dbReference>
<comment type="subunit">
    <text evidence="1">Component of the TIM23 complex.</text>
</comment>
<keyword evidence="1" id="KW-0809">Transit peptide</keyword>
<dbReference type="OrthoDB" id="277011at2759"/>
<dbReference type="EMBL" id="ASPP01029159">
    <property type="protein sequence ID" value="ETO04597.1"/>
    <property type="molecule type" value="Genomic_DNA"/>
</dbReference>
<keyword evidence="1" id="KW-0813">Transport</keyword>
<dbReference type="AlphaFoldDB" id="X6LTZ0"/>
<keyword evidence="1" id="KW-0653">Protein transport</keyword>
<keyword evidence="5" id="KW-1185">Reference proteome</keyword>
<evidence type="ECO:0000259" key="3">
    <source>
        <dbReference type="PROSITE" id="PS50969"/>
    </source>
</evidence>
<keyword evidence="1" id="KW-0811">Translocation</keyword>
<comment type="function">
    <text evidence="1">Essential component of the TIM23 complex, a complex that mediates the translocation of transit peptide-containing proteins across the mitochondrial inner membrane.</text>
</comment>
<evidence type="ECO:0000313" key="4">
    <source>
        <dbReference type="EMBL" id="ETO04597.1"/>
    </source>
</evidence>
<feature type="region of interest" description="Disordered" evidence="2">
    <location>
        <begin position="1"/>
        <end position="50"/>
    </location>
</feature>
<dbReference type="GO" id="GO:0015031">
    <property type="term" value="P:protein transport"/>
    <property type="evidence" value="ECO:0007669"/>
    <property type="project" value="UniProtKB-KW"/>
</dbReference>
<dbReference type="Gene3D" id="3.40.50.1000">
    <property type="entry name" value="HAD superfamily/HAD-like"/>
    <property type="match status" value="1"/>
</dbReference>
<dbReference type="GO" id="GO:0005744">
    <property type="term" value="C:TIM23 mitochondrial import inner membrane translocase complex"/>
    <property type="evidence" value="ECO:0007669"/>
    <property type="project" value="UniProtKB-UniRule"/>
</dbReference>
<feature type="compositionally biased region" description="Basic and acidic residues" evidence="2">
    <location>
        <begin position="12"/>
        <end position="32"/>
    </location>
</feature>
<organism evidence="4 5">
    <name type="scientific">Reticulomyxa filosa</name>
    <dbReference type="NCBI Taxonomy" id="46433"/>
    <lineage>
        <taxon>Eukaryota</taxon>
        <taxon>Sar</taxon>
        <taxon>Rhizaria</taxon>
        <taxon>Retaria</taxon>
        <taxon>Foraminifera</taxon>
        <taxon>Monothalamids</taxon>
        <taxon>Reticulomyxidae</taxon>
        <taxon>Reticulomyxa</taxon>
    </lineage>
</organism>
<comment type="caution">
    <text evidence="4">The sequence shown here is derived from an EMBL/GenBank/DDBJ whole genome shotgun (WGS) entry which is preliminary data.</text>
</comment>
<dbReference type="InterPro" id="IPR023214">
    <property type="entry name" value="HAD_sf"/>
</dbReference>
<evidence type="ECO:0000313" key="5">
    <source>
        <dbReference type="Proteomes" id="UP000023152"/>
    </source>
</evidence>